<feature type="transmembrane region" description="Helical" evidence="1">
    <location>
        <begin position="9"/>
        <end position="30"/>
    </location>
</feature>
<organism evidence="2 3">
    <name type="scientific">Nocardioides conyzicola</name>
    <dbReference type="NCBI Taxonomy" id="1651781"/>
    <lineage>
        <taxon>Bacteria</taxon>
        <taxon>Bacillati</taxon>
        <taxon>Actinomycetota</taxon>
        <taxon>Actinomycetes</taxon>
        <taxon>Propionibacteriales</taxon>
        <taxon>Nocardioidaceae</taxon>
        <taxon>Nocardioides</taxon>
    </lineage>
</organism>
<name>A0ABP8Y0E4_9ACTN</name>
<keyword evidence="1" id="KW-0472">Membrane</keyword>
<gene>
    <name evidence="2" type="ORF">GCM10023349_43870</name>
</gene>
<dbReference type="EMBL" id="BAABKM010000005">
    <property type="protein sequence ID" value="GAA4719070.1"/>
    <property type="molecule type" value="Genomic_DNA"/>
</dbReference>
<evidence type="ECO:0008006" key="4">
    <source>
        <dbReference type="Google" id="ProtNLM"/>
    </source>
</evidence>
<comment type="caution">
    <text evidence="2">The sequence shown here is derived from an EMBL/GenBank/DDBJ whole genome shotgun (WGS) entry which is preliminary data.</text>
</comment>
<dbReference type="Proteomes" id="UP001499974">
    <property type="component" value="Unassembled WGS sequence"/>
</dbReference>
<keyword evidence="1" id="KW-0812">Transmembrane</keyword>
<feature type="transmembrane region" description="Helical" evidence="1">
    <location>
        <begin position="118"/>
        <end position="144"/>
    </location>
</feature>
<sequence>MTKLGRTTLLWMIPLNLLLVAWVWIGRIVFGVGGWFFLIFLVSIVPVVLIALILTTVLAFTQEGRPRSLTRLQAWAQLLTWLGLLGFGAFCPDFGDTDDSSISLLTQLFGHTDAMLDLSYTVTIGFAVVAVVAYVVLLVSLVFARRHDPTPALG</sequence>
<proteinExistence type="predicted"/>
<feature type="transmembrane region" description="Helical" evidence="1">
    <location>
        <begin position="36"/>
        <end position="60"/>
    </location>
</feature>
<feature type="transmembrane region" description="Helical" evidence="1">
    <location>
        <begin position="72"/>
        <end position="90"/>
    </location>
</feature>
<protein>
    <recommendedName>
        <fullName evidence="4">Transmembrane protein</fullName>
    </recommendedName>
</protein>
<accession>A0ABP8Y0E4</accession>
<evidence type="ECO:0000313" key="2">
    <source>
        <dbReference type="EMBL" id="GAA4719070.1"/>
    </source>
</evidence>
<evidence type="ECO:0000256" key="1">
    <source>
        <dbReference type="SAM" id="Phobius"/>
    </source>
</evidence>
<dbReference type="RefSeq" id="WP_345523854.1">
    <property type="nucleotide sequence ID" value="NZ_BAABKM010000005.1"/>
</dbReference>
<keyword evidence="1" id="KW-1133">Transmembrane helix</keyword>
<evidence type="ECO:0000313" key="3">
    <source>
        <dbReference type="Proteomes" id="UP001499974"/>
    </source>
</evidence>
<keyword evidence="3" id="KW-1185">Reference proteome</keyword>
<reference evidence="3" key="1">
    <citation type="journal article" date="2019" name="Int. J. Syst. Evol. Microbiol.">
        <title>The Global Catalogue of Microorganisms (GCM) 10K type strain sequencing project: providing services to taxonomists for standard genome sequencing and annotation.</title>
        <authorList>
            <consortium name="The Broad Institute Genomics Platform"/>
            <consortium name="The Broad Institute Genome Sequencing Center for Infectious Disease"/>
            <person name="Wu L."/>
            <person name="Ma J."/>
        </authorList>
    </citation>
    <scope>NUCLEOTIDE SEQUENCE [LARGE SCALE GENOMIC DNA]</scope>
    <source>
        <strain evidence="3">JCM 18531</strain>
    </source>
</reference>